<dbReference type="AlphaFoldDB" id="A0AAW0LT58"/>
<keyword evidence="1" id="KW-0472">Membrane</keyword>
<proteinExistence type="predicted"/>
<comment type="caution">
    <text evidence="2">The sequence shown here is derived from an EMBL/GenBank/DDBJ whole genome shotgun (WGS) entry which is preliminary data.</text>
</comment>
<sequence>WICQLFHKGGTGFPLKSCWSIGRTHSSSHICLPLFHVGSRKKSLQNTASISISIGSSVGWGLLLAWPFPLEVFGAW</sequence>
<dbReference type="Proteomes" id="UP000237347">
    <property type="component" value="Unassembled WGS sequence"/>
</dbReference>
<protein>
    <submittedName>
        <fullName evidence="2">Uncharacterized protein</fullName>
    </submittedName>
</protein>
<feature type="transmembrane region" description="Helical" evidence="1">
    <location>
        <begin position="48"/>
        <end position="68"/>
    </location>
</feature>
<reference evidence="2 3" key="1">
    <citation type="journal article" date="2018" name="Sci. Data">
        <title>The draft genome sequence of cork oak.</title>
        <authorList>
            <person name="Ramos A.M."/>
            <person name="Usie A."/>
            <person name="Barbosa P."/>
            <person name="Barros P.M."/>
            <person name="Capote T."/>
            <person name="Chaves I."/>
            <person name="Simoes F."/>
            <person name="Abreu I."/>
            <person name="Carrasquinho I."/>
            <person name="Faro C."/>
            <person name="Guimaraes J.B."/>
            <person name="Mendonca D."/>
            <person name="Nobrega F."/>
            <person name="Rodrigues L."/>
            <person name="Saibo N.J.M."/>
            <person name="Varela M.C."/>
            <person name="Egas C."/>
            <person name="Matos J."/>
            <person name="Miguel C.M."/>
            <person name="Oliveira M.M."/>
            <person name="Ricardo C.P."/>
            <person name="Goncalves S."/>
        </authorList>
    </citation>
    <scope>NUCLEOTIDE SEQUENCE [LARGE SCALE GENOMIC DNA]</scope>
    <source>
        <strain evidence="3">cv. HL8</strain>
    </source>
</reference>
<organism evidence="2 3">
    <name type="scientific">Quercus suber</name>
    <name type="common">Cork oak</name>
    <dbReference type="NCBI Taxonomy" id="58331"/>
    <lineage>
        <taxon>Eukaryota</taxon>
        <taxon>Viridiplantae</taxon>
        <taxon>Streptophyta</taxon>
        <taxon>Embryophyta</taxon>
        <taxon>Tracheophyta</taxon>
        <taxon>Spermatophyta</taxon>
        <taxon>Magnoliopsida</taxon>
        <taxon>eudicotyledons</taxon>
        <taxon>Gunneridae</taxon>
        <taxon>Pentapetalae</taxon>
        <taxon>rosids</taxon>
        <taxon>fabids</taxon>
        <taxon>Fagales</taxon>
        <taxon>Fagaceae</taxon>
        <taxon>Quercus</taxon>
    </lineage>
</organism>
<name>A0AAW0LT58_QUESU</name>
<feature type="non-terminal residue" evidence="2">
    <location>
        <position position="1"/>
    </location>
</feature>
<keyword evidence="1" id="KW-1133">Transmembrane helix</keyword>
<evidence type="ECO:0000256" key="1">
    <source>
        <dbReference type="SAM" id="Phobius"/>
    </source>
</evidence>
<accession>A0AAW0LT58</accession>
<gene>
    <name evidence="2" type="ORF">CFP56_035518</name>
</gene>
<keyword evidence="1" id="KW-0812">Transmembrane</keyword>
<dbReference type="EMBL" id="PKMF04000064">
    <property type="protein sequence ID" value="KAK7853596.1"/>
    <property type="molecule type" value="Genomic_DNA"/>
</dbReference>
<keyword evidence="3" id="KW-1185">Reference proteome</keyword>
<evidence type="ECO:0000313" key="2">
    <source>
        <dbReference type="EMBL" id="KAK7853596.1"/>
    </source>
</evidence>
<evidence type="ECO:0000313" key="3">
    <source>
        <dbReference type="Proteomes" id="UP000237347"/>
    </source>
</evidence>